<dbReference type="CDD" id="cd03817">
    <property type="entry name" value="GT4_UGDG-like"/>
    <property type="match status" value="1"/>
</dbReference>
<dbReference type="Gene3D" id="3.40.50.2000">
    <property type="entry name" value="Glycogen Phosphorylase B"/>
    <property type="match status" value="2"/>
</dbReference>
<dbReference type="Pfam" id="PF00534">
    <property type="entry name" value="Glycos_transf_1"/>
    <property type="match status" value="1"/>
</dbReference>
<dbReference type="InterPro" id="IPR028098">
    <property type="entry name" value="Glyco_trans_4-like_N"/>
</dbReference>
<evidence type="ECO:0000313" key="4">
    <source>
        <dbReference type="Proteomes" id="UP001304683"/>
    </source>
</evidence>
<protein>
    <submittedName>
        <fullName evidence="3">Glycosyltransferase family 4 protein</fullName>
    </submittedName>
</protein>
<name>A0ABZ0QRN7_9FIRM</name>
<proteinExistence type="predicted"/>
<keyword evidence="4" id="KW-1185">Reference proteome</keyword>
<dbReference type="InterPro" id="IPR050194">
    <property type="entry name" value="Glycosyltransferase_grp1"/>
</dbReference>
<evidence type="ECO:0000259" key="2">
    <source>
        <dbReference type="Pfam" id="PF13439"/>
    </source>
</evidence>
<dbReference type="InterPro" id="IPR001296">
    <property type="entry name" value="Glyco_trans_1"/>
</dbReference>
<gene>
    <name evidence="3" type="ORF">Q5761_05900</name>
</gene>
<organism evidence="3 4">
    <name type="scientific">Thermaerobacter composti</name>
    <dbReference type="NCBI Taxonomy" id="554949"/>
    <lineage>
        <taxon>Bacteria</taxon>
        <taxon>Bacillati</taxon>
        <taxon>Bacillota</taxon>
        <taxon>Clostridia</taxon>
        <taxon>Eubacteriales</taxon>
        <taxon>Clostridiales Family XVII. Incertae Sedis</taxon>
        <taxon>Thermaerobacter</taxon>
    </lineage>
</organism>
<reference evidence="3 4" key="1">
    <citation type="submission" date="2023-08" db="EMBL/GenBank/DDBJ databases">
        <title>Genome sequence of Thermaerobacter compostii strain Ins1, a spore-forming filamentous bacterium isolated from a deep geothermal reservoir.</title>
        <authorList>
            <person name="Bregnard D."/>
            <person name="Gonzalez D."/>
            <person name="Junier P."/>
        </authorList>
    </citation>
    <scope>NUCLEOTIDE SEQUENCE [LARGE SCALE GENOMIC DNA]</scope>
    <source>
        <strain evidence="3 4">Ins1</strain>
    </source>
</reference>
<dbReference type="RefSeq" id="WP_318751533.1">
    <property type="nucleotide sequence ID" value="NZ_CP132508.1"/>
</dbReference>
<evidence type="ECO:0000259" key="1">
    <source>
        <dbReference type="Pfam" id="PF00534"/>
    </source>
</evidence>
<dbReference type="Pfam" id="PF13439">
    <property type="entry name" value="Glyco_transf_4"/>
    <property type="match status" value="1"/>
</dbReference>
<accession>A0ABZ0QRN7</accession>
<dbReference type="SUPFAM" id="SSF53756">
    <property type="entry name" value="UDP-Glycosyltransferase/glycogen phosphorylase"/>
    <property type="match status" value="1"/>
</dbReference>
<evidence type="ECO:0000313" key="3">
    <source>
        <dbReference type="EMBL" id="WPD20160.1"/>
    </source>
</evidence>
<dbReference type="PANTHER" id="PTHR45947">
    <property type="entry name" value="SULFOQUINOVOSYL TRANSFERASE SQD2"/>
    <property type="match status" value="1"/>
</dbReference>
<dbReference type="PANTHER" id="PTHR45947:SF3">
    <property type="entry name" value="SULFOQUINOVOSYL TRANSFERASE SQD2"/>
    <property type="match status" value="1"/>
</dbReference>
<feature type="domain" description="Glycosyl transferase family 1" evidence="1">
    <location>
        <begin position="200"/>
        <end position="365"/>
    </location>
</feature>
<feature type="domain" description="Glycosyltransferase subfamily 4-like N-terminal" evidence="2">
    <location>
        <begin position="14"/>
        <end position="189"/>
    </location>
</feature>
<sequence>MRIGMFSDSYTPYISGVVRSIQTLRRGMEQAGHEVYVFGPRYPTGLGADPDPAEEARVVRFPSVAAPLYPAFRIPLPRRAQVREAVARLHLDVLHTHTPFVMGRMALQAARSLGLPLCFTFHTRYDVYLRHYAPGAGAVLVPALNAYVRRFCDACDLVIAPTRAIARKIEELGVRSPVEVVPTGVPVDRFAAGDPAERRRTRLQLGLGPEDVVLLYTGRLSREKNLPLLLEAFRRLAAAVPSVRLVLVGDGPLRETLQRSVADWGLSGRVRLTGAVAPDRIAAFYRAADLYVFPSVTETQGLVVVEAMAAGLPVVAVASEVSEEVLGEGRAGLVVAPSADELARACRRLVEDDALRREMGRAAQQAARGYDSDQVLKRILGLYEALRVRSARPRPAVRGHVP</sequence>
<dbReference type="Proteomes" id="UP001304683">
    <property type="component" value="Chromosome"/>
</dbReference>
<dbReference type="EMBL" id="CP132508">
    <property type="protein sequence ID" value="WPD20160.1"/>
    <property type="molecule type" value="Genomic_DNA"/>
</dbReference>